<organism evidence="2 3">
    <name type="scientific">Arsenicitalea aurantiaca</name>
    <dbReference type="NCBI Taxonomy" id="1783274"/>
    <lineage>
        <taxon>Bacteria</taxon>
        <taxon>Pseudomonadati</taxon>
        <taxon>Pseudomonadota</taxon>
        <taxon>Alphaproteobacteria</taxon>
        <taxon>Hyphomicrobiales</taxon>
        <taxon>Devosiaceae</taxon>
        <taxon>Arsenicitalea</taxon>
    </lineage>
</organism>
<feature type="compositionally biased region" description="Basic and acidic residues" evidence="1">
    <location>
        <begin position="119"/>
        <end position="133"/>
    </location>
</feature>
<feature type="compositionally biased region" description="Acidic residues" evidence="1">
    <location>
        <begin position="76"/>
        <end position="85"/>
    </location>
</feature>
<gene>
    <name evidence="2" type="ORF">EMQ25_05600</name>
</gene>
<evidence type="ECO:0000313" key="2">
    <source>
        <dbReference type="EMBL" id="RUT32623.1"/>
    </source>
</evidence>
<feature type="region of interest" description="Disordered" evidence="1">
    <location>
        <begin position="52"/>
        <end position="87"/>
    </location>
</feature>
<reference evidence="2 3" key="1">
    <citation type="journal article" date="2016" name="Int. J. Syst. Evol. Microbiol.">
        <title>Arsenicitalea aurantiaca gen. nov., sp. nov., a new member of the family Hyphomicrobiaceae, isolated from high-arsenic sediment.</title>
        <authorList>
            <person name="Mu Y."/>
            <person name="Zhou L."/>
            <person name="Zeng X.C."/>
            <person name="Liu L."/>
            <person name="Pan Y."/>
            <person name="Chen X."/>
            <person name="Wang J."/>
            <person name="Li S."/>
            <person name="Li W.J."/>
            <person name="Wang Y."/>
        </authorList>
    </citation>
    <scope>NUCLEOTIDE SEQUENCE [LARGE SCALE GENOMIC DNA]</scope>
    <source>
        <strain evidence="2 3">42-50</strain>
    </source>
</reference>
<dbReference type="RefSeq" id="WP_127187580.1">
    <property type="nucleotide sequence ID" value="NZ_RZNJ01000002.1"/>
</dbReference>
<dbReference type="Proteomes" id="UP000281547">
    <property type="component" value="Unassembled WGS sequence"/>
</dbReference>
<evidence type="ECO:0000313" key="3">
    <source>
        <dbReference type="Proteomes" id="UP000281547"/>
    </source>
</evidence>
<sequence>MNSVLNSTWPMGEASSGVELTAKGLAYAERHLATRVRLERIVETALTMLDEIDGDPDLEPYLAGFDDATDDREGSTDNDECDGGVDTEPSLGWTEIEGAFGCAPTGLEIDVEHDILSEPHDDYDQDLEPDHDGPGVPWGGGHHL</sequence>
<dbReference type="AlphaFoldDB" id="A0A433XEV7"/>
<name>A0A433XEV7_9HYPH</name>
<accession>A0A433XEV7</accession>
<evidence type="ECO:0000256" key="1">
    <source>
        <dbReference type="SAM" id="MobiDB-lite"/>
    </source>
</evidence>
<dbReference type="EMBL" id="RZNJ01000002">
    <property type="protein sequence ID" value="RUT32623.1"/>
    <property type="molecule type" value="Genomic_DNA"/>
</dbReference>
<dbReference type="OrthoDB" id="8082278at2"/>
<comment type="caution">
    <text evidence="2">The sequence shown here is derived from an EMBL/GenBank/DDBJ whole genome shotgun (WGS) entry which is preliminary data.</text>
</comment>
<proteinExistence type="predicted"/>
<feature type="region of interest" description="Disordered" evidence="1">
    <location>
        <begin position="119"/>
        <end position="144"/>
    </location>
</feature>
<keyword evidence="3" id="KW-1185">Reference proteome</keyword>
<protein>
    <submittedName>
        <fullName evidence="2">Uncharacterized protein</fullName>
    </submittedName>
</protein>